<feature type="non-terminal residue" evidence="1">
    <location>
        <position position="112"/>
    </location>
</feature>
<evidence type="ECO:0000313" key="1">
    <source>
        <dbReference type="EMBL" id="SBQ86331.1"/>
    </source>
</evidence>
<organism evidence="1">
    <name type="scientific">Nothobranchius kuhntae</name>
    <name type="common">Beira killifish</name>
    <dbReference type="NCBI Taxonomy" id="321403"/>
    <lineage>
        <taxon>Eukaryota</taxon>
        <taxon>Metazoa</taxon>
        <taxon>Chordata</taxon>
        <taxon>Craniata</taxon>
        <taxon>Vertebrata</taxon>
        <taxon>Euteleostomi</taxon>
        <taxon>Actinopterygii</taxon>
        <taxon>Neopterygii</taxon>
        <taxon>Teleostei</taxon>
        <taxon>Neoteleostei</taxon>
        <taxon>Acanthomorphata</taxon>
        <taxon>Ovalentaria</taxon>
        <taxon>Atherinomorphae</taxon>
        <taxon>Cyprinodontiformes</taxon>
        <taxon>Nothobranchiidae</taxon>
        <taxon>Nothobranchius</taxon>
    </lineage>
</organism>
<name>A0A1A8HPK4_NOTKU</name>
<accession>A0A1A8HPK4</accession>
<sequence>PCHSSSRFQVTTQRHSHCLFSHPRRTLWCLDIVGSINTTRFWTGEPAELNPEVRNVISHASTQHLPCLRTLAWRLLSPPIFPRYPLFITTFNRCSAGTGLPRYLLIVLLIVA</sequence>
<reference evidence="1" key="1">
    <citation type="submission" date="2016-05" db="EMBL/GenBank/DDBJ databases">
        <authorList>
            <person name="Lavstsen T."/>
            <person name="Jespersen J.S."/>
        </authorList>
    </citation>
    <scope>NUCLEOTIDE SEQUENCE</scope>
    <source>
        <tissue evidence="1">Brain</tissue>
    </source>
</reference>
<dbReference type="AlphaFoldDB" id="A0A1A8HPK4"/>
<gene>
    <name evidence="1" type="primary">CU459095.1</name>
</gene>
<feature type="non-terminal residue" evidence="1">
    <location>
        <position position="1"/>
    </location>
</feature>
<dbReference type="EMBL" id="HAED01000486">
    <property type="protein sequence ID" value="SBQ86331.1"/>
    <property type="molecule type" value="Transcribed_RNA"/>
</dbReference>
<reference evidence="1" key="2">
    <citation type="submission" date="2016-06" db="EMBL/GenBank/DDBJ databases">
        <title>The genome of a short-lived fish provides insights into sex chromosome evolution and the genetic control of aging.</title>
        <authorList>
            <person name="Reichwald K."/>
            <person name="Felder M."/>
            <person name="Petzold A."/>
            <person name="Koch P."/>
            <person name="Groth M."/>
            <person name="Platzer M."/>
        </authorList>
    </citation>
    <scope>NUCLEOTIDE SEQUENCE</scope>
    <source>
        <tissue evidence="1">Brain</tissue>
    </source>
</reference>
<protein>
    <submittedName>
        <fullName evidence="1">Uncharacterized protein</fullName>
    </submittedName>
</protein>
<proteinExistence type="predicted"/>